<dbReference type="InterPro" id="IPR013320">
    <property type="entry name" value="ConA-like_dom_sf"/>
</dbReference>
<evidence type="ECO:0000256" key="2">
    <source>
        <dbReference type="SAM" id="Phobius"/>
    </source>
</evidence>
<dbReference type="InterPro" id="IPR000757">
    <property type="entry name" value="Beta-glucanase-like"/>
</dbReference>
<accession>A0A0S4JJC3</accession>
<dbReference type="PROSITE" id="PS51762">
    <property type="entry name" value="GH16_2"/>
    <property type="match status" value="1"/>
</dbReference>
<evidence type="ECO:0000313" key="5">
    <source>
        <dbReference type="EMBL" id="CUG91639.1"/>
    </source>
</evidence>
<feature type="chain" id="PRO_5006622396" evidence="3">
    <location>
        <begin position="25"/>
        <end position="511"/>
    </location>
</feature>
<gene>
    <name evidence="5" type="ORF">BSAL_33085</name>
</gene>
<dbReference type="PANTHER" id="PTHR10963:SF55">
    <property type="entry name" value="GLYCOSIDE HYDROLASE FAMILY 16 PROTEIN"/>
    <property type="match status" value="1"/>
</dbReference>
<keyword evidence="2" id="KW-0812">Transmembrane</keyword>
<evidence type="ECO:0000256" key="1">
    <source>
        <dbReference type="ARBA" id="ARBA00006865"/>
    </source>
</evidence>
<dbReference type="SUPFAM" id="SSF49899">
    <property type="entry name" value="Concanavalin A-like lectins/glucanases"/>
    <property type="match status" value="1"/>
</dbReference>
<dbReference type="GO" id="GO:0005975">
    <property type="term" value="P:carbohydrate metabolic process"/>
    <property type="evidence" value="ECO:0007669"/>
    <property type="project" value="InterPro"/>
</dbReference>
<dbReference type="GO" id="GO:0004553">
    <property type="term" value="F:hydrolase activity, hydrolyzing O-glycosyl compounds"/>
    <property type="evidence" value="ECO:0007669"/>
    <property type="project" value="InterPro"/>
</dbReference>
<dbReference type="EMBL" id="CYKH01001947">
    <property type="protein sequence ID" value="CUG91639.1"/>
    <property type="molecule type" value="Genomic_DNA"/>
</dbReference>
<evidence type="ECO:0000313" key="6">
    <source>
        <dbReference type="Proteomes" id="UP000051952"/>
    </source>
</evidence>
<feature type="domain" description="GH16" evidence="4">
    <location>
        <begin position="40"/>
        <end position="302"/>
    </location>
</feature>
<keyword evidence="2" id="KW-1133">Transmembrane helix</keyword>
<dbReference type="AlphaFoldDB" id="A0A0S4JJC3"/>
<keyword evidence="2" id="KW-0472">Membrane</keyword>
<name>A0A0S4JJC3_BODSA</name>
<dbReference type="CDD" id="cd08023">
    <property type="entry name" value="GH16_laminarinase_like"/>
    <property type="match status" value="1"/>
</dbReference>
<dbReference type="Pfam" id="PF00722">
    <property type="entry name" value="Glyco_hydro_16"/>
    <property type="match status" value="1"/>
</dbReference>
<evidence type="ECO:0000256" key="3">
    <source>
        <dbReference type="SAM" id="SignalP"/>
    </source>
</evidence>
<dbReference type="PANTHER" id="PTHR10963">
    <property type="entry name" value="GLYCOSYL HYDROLASE-RELATED"/>
    <property type="match status" value="1"/>
</dbReference>
<dbReference type="Gene3D" id="2.60.120.200">
    <property type="match status" value="1"/>
</dbReference>
<dbReference type="Proteomes" id="UP000051952">
    <property type="component" value="Unassembled WGS sequence"/>
</dbReference>
<protein>
    <submittedName>
        <fullName evidence="5">Glycoside hydrolase, putative</fullName>
    </submittedName>
</protein>
<dbReference type="OrthoDB" id="45991at2759"/>
<dbReference type="VEuPathDB" id="TriTrypDB:BSAL_33085"/>
<proteinExistence type="inferred from homology"/>
<comment type="similarity">
    <text evidence="1">Belongs to the glycosyl hydrolase 16 family.</text>
</comment>
<feature type="transmembrane region" description="Helical" evidence="2">
    <location>
        <begin position="465"/>
        <end position="482"/>
    </location>
</feature>
<keyword evidence="6" id="KW-1185">Reference proteome</keyword>
<dbReference type="InterPro" id="IPR050546">
    <property type="entry name" value="Glycosyl_Hydrlase_16"/>
</dbReference>
<sequence>MQLFVNLPHVALIASSMVIAVCVAGNAPYIRFAPDGANTQVFYNQINEDFSCSGAGSVPNRTLWTYDTGYIANNEKQWYTANPNNNFLSSDINGDDVCGSTATDDGYLQIVARMDTDYRGSNFNYSSSRLTSRGLFCVELGSLVEVRARVPGGRGTWPALWLLGPDSYTIGWPKTGEIDFMEAVGYIPDRTFTTIHGLDLTPSGEAQIGSNVSAPTLYDEFHVYQVLWNTSGIFFFTDNTSTFTIPRTEIVTWEPFSEDRCFELIMNLAIGGDWGGIDGIDNSIFPVNFTIDYVRVYSSNENASYINSTGYNTPGQTFGLGECGSTTSLGQQNWKLANLDRLLFPQFSPYVTTESIPKLDTCTGTNIFVGGVGDGYLYGTPGGSSDYDVVRNPTTGILETSDGHPLYTSAELLLYSQGTKASSSSCCVYFKIAAAEPTTTTAAPSTPTPVEGTPDDEGMSTATKVIIGVVVAAVVLAAVVLVNKFVCTKRRGVNEYGHIDTIEAANAEHSV</sequence>
<keyword evidence="3" id="KW-0732">Signal</keyword>
<keyword evidence="5" id="KW-0378">Hydrolase</keyword>
<feature type="signal peptide" evidence="3">
    <location>
        <begin position="1"/>
        <end position="24"/>
    </location>
</feature>
<evidence type="ECO:0000259" key="4">
    <source>
        <dbReference type="PROSITE" id="PS51762"/>
    </source>
</evidence>
<organism evidence="5 6">
    <name type="scientific">Bodo saltans</name>
    <name type="common">Flagellated protozoan</name>
    <dbReference type="NCBI Taxonomy" id="75058"/>
    <lineage>
        <taxon>Eukaryota</taxon>
        <taxon>Discoba</taxon>
        <taxon>Euglenozoa</taxon>
        <taxon>Kinetoplastea</taxon>
        <taxon>Metakinetoplastina</taxon>
        <taxon>Eubodonida</taxon>
        <taxon>Bodonidae</taxon>
        <taxon>Bodo</taxon>
    </lineage>
</organism>
<reference evidence="6" key="1">
    <citation type="submission" date="2015-09" db="EMBL/GenBank/DDBJ databases">
        <authorList>
            <consortium name="Pathogen Informatics"/>
        </authorList>
    </citation>
    <scope>NUCLEOTIDE SEQUENCE [LARGE SCALE GENOMIC DNA]</scope>
    <source>
        <strain evidence="6">Lake Konstanz</strain>
    </source>
</reference>